<protein>
    <submittedName>
        <fullName evidence="1">Uncharacterized protein</fullName>
    </submittedName>
</protein>
<dbReference type="Proteomes" id="UP001309876">
    <property type="component" value="Unassembled WGS sequence"/>
</dbReference>
<reference evidence="1 2" key="1">
    <citation type="submission" date="2023-08" db="EMBL/GenBank/DDBJ databases">
        <title>Black Yeasts Isolated from many extreme environments.</title>
        <authorList>
            <person name="Coleine C."/>
            <person name="Stajich J.E."/>
            <person name="Selbmann L."/>
        </authorList>
    </citation>
    <scope>NUCLEOTIDE SEQUENCE [LARGE SCALE GENOMIC DNA]</scope>
    <source>
        <strain evidence="1 2">CCFEE 5910</strain>
    </source>
</reference>
<gene>
    <name evidence="1" type="ORF">LTR05_005807</name>
</gene>
<evidence type="ECO:0000313" key="1">
    <source>
        <dbReference type="EMBL" id="KAK5084729.1"/>
    </source>
</evidence>
<sequence length="505" mass="56747">MRTTTALAARMSKLLANLHPPSPLTAQEGQRLLNVLQTSFKKELDAHHPNPRQFVQEDHAIPTGNLSTSSYATSAHFGSILSHSILGNLEGLQTKQDALRKFDQLVAESRIDTARLTSLMKWYNQAVQGDGGVVSSERLGDKLNTWLLSTNHTAREQFFLDGHSLGIAIAMLNHEKNESILWNWLRTVYERQTIDASLQSKQWLHVEDTLVSALMRLAISRNDLNEATAQFNQACAYRLSSGRADPRLQSNSSAEHNVPMISAGRRLASAIIYHRSNHGIDVDLFSTALDYLPSWSIDPATSKAFCTLYHPSQPSAKPLYRHLKTESQAALLVQRQEKASPTSRKTVMTALLDASKLQLERGRKAQASFLLGFAIDHYPDFLPPREKKEVEPQLELSFTFAPGRQQYSLQEAYKALQSYAICKDVILPILSSRNIQQRPDDYYEYTSSHSTEVCSITSIAPNVQELDTPGQLLDHSVSPDKIIDNKKKRFQKRSLFIESLEFFGT</sequence>
<accession>A0AAN7Y693</accession>
<keyword evidence="2" id="KW-1185">Reference proteome</keyword>
<evidence type="ECO:0000313" key="2">
    <source>
        <dbReference type="Proteomes" id="UP001309876"/>
    </source>
</evidence>
<organism evidence="1 2">
    <name type="scientific">Lithohypha guttulata</name>
    <dbReference type="NCBI Taxonomy" id="1690604"/>
    <lineage>
        <taxon>Eukaryota</taxon>
        <taxon>Fungi</taxon>
        <taxon>Dikarya</taxon>
        <taxon>Ascomycota</taxon>
        <taxon>Pezizomycotina</taxon>
        <taxon>Eurotiomycetes</taxon>
        <taxon>Chaetothyriomycetidae</taxon>
        <taxon>Chaetothyriales</taxon>
        <taxon>Trichomeriaceae</taxon>
        <taxon>Lithohypha</taxon>
    </lineage>
</organism>
<name>A0AAN7Y693_9EURO</name>
<dbReference type="AlphaFoldDB" id="A0AAN7Y693"/>
<comment type="caution">
    <text evidence="1">The sequence shown here is derived from an EMBL/GenBank/DDBJ whole genome shotgun (WGS) entry which is preliminary data.</text>
</comment>
<dbReference type="EMBL" id="JAVRRJ010000005">
    <property type="protein sequence ID" value="KAK5084729.1"/>
    <property type="molecule type" value="Genomic_DNA"/>
</dbReference>
<proteinExistence type="predicted"/>